<dbReference type="Pfam" id="PF08486">
    <property type="entry name" value="SpoIID"/>
    <property type="match status" value="1"/>
</dbReference>
<feature type="compositionally biased region" description="Polar residues" evidence="1">
    <location>
        <begin position="159"/>
        <end position="176"/>
    </location>
</feature>
<dbReference type="SMART" id="SM00257">
    <property type="entry name" value="LysM"/>
    <property type="match status" value="2"/>
</dbReference>
<feature type="domain" description="LysM" evidence="3">
    <location>
        <begin position="184"/>
        <end position="227"/>
    </location>
</feature>
<feature type="domain" description="HTH cro/C1-type" evidence="2">
    <location>
        <begin position="192"/>
        <end position="208"/>
    </location>
</feature>
<dbReference type="GO" id="GO:0030435">
    <property type="term" value="P:sporulation resulting in formation of a cellular spore"/>
    <property type="evidence" value="ECO:0007669"/>
    <property type="project" value="InterPro"/>
</dbReference>
<evidence type="ECO:0000259" key="2">
    <source>
        <dbReference type="PROSITE" id="PS50943"/>
    </source>
</evidence>
<evidence type="ECO:0000313" key="5">
    <source>
        <dbReference type="Proteomes" id="UP000281813"/>
    </source>
</evidence>
<dbReference type="InterPro" id="IPR018392">
    <property type="entry name" value="LysM"/>
</dbReference>
<dbReference type="InterPro" id="IPR036366">
    <property type="entry name" value="PGBDSf"/>
</dbReference>
<dbReference type="EMBL" id="RBZO01000012">
    <property type="protein sequence ID" value="RKQ15712.1"/>
    <property type="molecule type" value="Genomic_DNA"/>
</dbReference>
<evidence type="ECO:0000313" key="4">
    <source>
        <dbReference type="EMBL" id="RKQ15712.1"/>
    </source>
</evidence>
<evidence type="ECO:0000256" key="1">
    <source>
        <dbReference type="SAM" id="MobiDB-lite"/>
    </source>
</evidence>
<dbReference type="InterPro" id="IPR013693">
    <property type="entry name" value="SpoIID/LytB_N"/>
</dbReference>
<dbReference type="PANTHER" id="PTHR33734:SF22">
    <property type="entry name" value="MEMBRANE-BOUND LYTIC MUREIN TRANSGLYCOSYLASE D"/>
    <property type="match status" value="1"/>
</dbReference>
<protein>
    <submittedName>
        <fullName evidence="4">SpoIID/LytB domain-containing protein</fullName>
    </submittedName>
</protein>
<organism evidence="4 5">
    <name type="scientific">Oceanobacillus bengalensis</name>
    <dbReference type="NCBI Taxonomy" id="1435466"/>
    <lineage>
        <taxon>Bacteria</taxon>
        <taxon>Bacillati</taxon>
        <taxon>Bacillota</taxon>
        <taxon>Bacilli</taxon>
        <taxon>Bacillales</taxon>
        <taxon>Bacillaceae</taxon>
        <taxon>Oceanobacillus</taxon>
    </lineage>
</organism>
<name>A0A494YZR4_9BACI</name>
<dbReference type="PANTHER" id="PTHR33734">
    <property type="entry name" value="LYSM DOMAIN-CONTAINING GPI-ANCHORED PROTEIN 2"/>
    <property type="match status" value="1"/>
</dbReference>
<dbReference type="Gene3D" id="1.10.101.10">
    <property type="entry name" value="PGBD-like superfamily/PGBD"/>
    <property type="match status" value="5"/>
</dbReference>
<dbReference type="CDD" id="cd00118">
    <property type="entry name" value="LysM"/>
    <property type="match status" value="2"/>
</dbReference>
<dbReference type="SUPFAM" id="SSF54106">
    <property type="entry name" value="LysM domain"/>
    <property type="match status" value="2"/>
</dbReference>
<proteinExistence type="predicted"/>
<evidence type="ECO:0000259" key="3">
    <source>
        <dbReference type="PROSITE" id="PS51782"/>
    </source>
</evidence>
<accession>A0A494YZR4</accession>
<dbReference type="OrthoDB" id="9816557at2"/>
<dbReference type="PROSITE" id="PS51782">
    <property type="entry name" value="LYSM"/>
    <property type="match status" value="2"/>
</dbReference>
<dbReference type="Gene3D" id="3.10.350.10">
    <property type="entry name" value="LysM domain"/>
    <property type="match status" value="2"/>
</dbReference>
<dbReference type="SUPFAM" id="SSF47090">
    <property type="entry name" value="PGBD-like"/>
    <property type="match status" value="5"/>
</dbReference>
<feature type="domain" description="LysM" evidence="3">
    <location>
        <begin position="99"/>
        <end position="142"/>
    </location>
</feature>
<dbReference type="InterPro" id="IPR002477">
    <property type="entry name" value="Peptidoglycan-bd-like"/>
</dbReference>
<dbReference type="Proteomes" id="UP000281813">
    <property type="component" value="Unassembled WGS sequence"/>
</dbReference>
<dbReference type="AlphaFoldDB" id="A0A494YZR4"/>
<dbReference type="InterPro" id="IPR013486">
    <property type="entry name" value="SpoIID/LytB"/>
</dbReference>
<dbReference type="InterPro" id="IPR036365">
    <property type="entry name" value="PGBD-like_sf"/>
</dbReference>
<dbReference type="Pfam" id="PF01471">
    <property type="entry name" value="PG_binding_1"/>
    <property type="match status" value="5"/>
</dbReference>
<reference evidence="4 5" key="1">
    <citation type="journal article" date="2015" name="Antonie Van Leeuwenhoek">
        <title>Oceanobacillus bengalensis sp. nov., a bacterium isolated from seawater of the Bay of Bengal.</title>
        <authorList>
            <person name="Yongchang O."/>
            <person name="Xiang W."/>
            <person name="Wang G."/>
        </authorList>
    </citation>
    <scope>NUCLEOTIDE SEQUENCE [LARGE SCALE GENOMIC DNA]</scope>
    <source>
        <strain evidence="4 5">MCCC 1K00260</strain>
    </source>
</reference>
<dbReference type="Pfam" id="PF01476">
    <property type="entry name" value="LysM"/>
    <property type="match status" value="2"/>
</dbReference>
<gene>
    <name evidence="4" type="ORF">D8M05_09405</name>
</gene>
<keyword evidence="5" id="KW-1185">Reference proteome</keyword>
<dbReference type="PROSITE" id="PS50943">
    <property type="entry name" value="HTH_CROC1"/>
    <property type="match status" value="1"/>
</dbReference>
<dbReference type="InterPro" id="IPR001387">
    <property type="entry name" value="Cro/C1-type_HTH"/>
</dbReference>
<dbReference type="InterPro" id="IPR036779">
    <property type="entry name" value="LysM_dom_sf"/>
</dbReference>
<feature type="region of interest" description="Disordered" evidence="1">
    <location>
        <begin position="145"/>
        <end position="181"/>
    </location>
</feature>
<dbReference type="NCBIfam" id="TIGR02669">
    <property type="entry name" value="SpoIID_LytB"/>
    <property type="match status" value="1"/>
</dbReference>
<comment type="caution">
    <text evidence="4">The sequence shown here is derived from an EMBL/GenBank/DDBJ whole genome shotgun (WGS) entry which is preliminary data.</text>
</comment>
<sequence length="966" mass="107179">MLRSVCMSLFINHSIEEKNNEIIVTLYVDKRYGTEEFSGEFLAKSKKWLLENEARSYVSSHLPSVKGGLVKVAFGSLILTTIPLQVFAEEDQQEQVEVSAYTVQAGDTLSQIANKFNVGIDAIKDANGLTSDMIYVNQKLLIPSTNPVNQDPEMESPTDENQATGNETSEPATEPSQAPVVDRSTYTVQAGDTLSQIANAFNVTVDQIKSANGLTGDTIYVGQELEVLGTAVTQDTVNFRVGDYKKEVIQLKKDLEKVGFKVSDNPTDYYGPVTADKVKQFQKAYHLNQTGVVNQTTLQTLQEAVRETESSTILREGTYHRSVIQLKMDLEKAGFNVSDNPTDYYGPVTADAVKAFQKRYGLVADGIAGPNTLEKLGEVISVLKVGDYRPEVIELKMNLEKVGLKVSNNPTDYYGQITAEKVKEFQRKYGLTVTGMADSNTINTLKGIVAGNAETDNQTDIVLKDGVYHDKVIQLKIDLESIGIKVSDNPTDFYGPVTASKVKEFQRRYNLTVDGIAGKETLDKLQEVMGEAIPAPFKRIMQLETTGEDVRLLQTYLNEAGFKVVDQPTTYYGTQTANKVKEFQQQNGLTPNGVADARTLQKLITAREGVVEKISSFRITVKGYGHSVGMTQWGAYGMAASGHTYEDILKYYYTGTGIGMRDTSNQNVRVLLAEKKDVLSISSNQPYQVGDKEFLPQTTTTIKYLNGKFVIENSGKTYQLTTPFQISQAKEGVLYFNNKQYEGTFSISTTDNKLNLVNHLNVENYLKGVVPYEIIPSWDNLNLFKVQTLAARTYVLKEIQRNQSKHFDVYDTVRSQVYNGVPNSIPERYVTKINQAISDTKGEVVLYNGALIDAVYSASAGGHTVDAVDVWGNHVPYLIGKEDPYDQSNYASNWYSYSISKAELEKLFPTVGKVIHVSVMETKYNRPTKIKIAGEKAEIIVSGTTFRQKIGTDKIASSTFTIEGMQ</sequence>